<evidence type="ECO:0000256" key="7">
    <source>
        <dbReference type="ARBA" id="ARBA00022490"/>
    </source>
</evidence>
<comment type="subcellular location">
    <subcellularLocation>
        <location evidence="2">Cytoplasm</location>
    </subcellularLocation>
</comment>
<evidence type="ECO:0000256" key="8">
    <source>
        <dbReference type="ARBA" id="ARBA00022670"/>
    </source>
</evidence>
<accession>A0A8H9YRM5</accession>
<dbReference type="PRINTS" id="PR00111">
    <property type="entry name" value="ABHYDROLASE"/>
</dbReference>
<comment type="caution">
    <text evidence="12">The sequence shown here is derived from an EMBL/GenBank/DDBJ whole genome shotgun (WGS) entry which is preliminary data.</text>
</comment>
<evidence type="ECO:0000256" key="3">
    <source>
        <dbReference type="ARBA" id="ARBA00010088"/>
    </source>
</evidence>
<evidence type="ECO:0000256" key="1">
    <source>
        <dbReference type="ARBA" id="ARBA00001585"/>
    </source>
</evidence>
<dbReference type="PANTHER" id="PTHR43722">
    <property type="entry name" value="PROLINE IMINOPEPTIDASE"/>
    <property type="match status" value="1"/>
</dbReference>
<dbReference type="SUPFAM" id="SSF53474">
    <property type="entry name" value="alpha/beta-Hydrolases"/>
    <property type="match status" value="1"/>
</dbReference>
<protein>
    <recommendedName>
        <fullName evidence="5">Proline iminopeptidase</fullName>
        <ecNumber evidence="4">3.4.11.5</ecNumber>
    </recommendedName>
    <alternativeName>
        <fullName evidence="10">Prolyl aminopeptidase</fullName>
    </alternativeName>
</protein>
<evidence type="ECO:0000256" key="6">
    <source>
        <dbReference type="ARBA" id="ARBA00022438"/>
    </source>
</evidence>
<evidence type="ECO:0000256" key="5">
    <source>
        <dbReference type="ARBA" id="ARBA00021843"/>
    </source>
</evidence>
<keyword evidence="9 12" id="KW-0378">Hydrolase</keyword>
<dbReference type="AlphaFoldDB" id="A0A8H9YRM5"/>
<proteinExistence type="inferred from homology"/>
<evidence type="ECO:0000313" key="12">
    <source>
        <dbReference type="EMBL" id="MBC3292571.1"/>
    </source>
</evidence>
<dbReference type="InterPro" id="IPR029058">
    <property type="entry name" value="AB_hydrolase_fold"/>
</dbReference>
<comment type="similarity">
    <text evidence="3">Belongs to the peptidase S33 family.</text>
</comment>
<gene>
    <name evidence="12" type="ORF">HU722_13685</name>
</gene>
<dbReference type="InterPro" id="IPR000073">
    <property type="entry name" value="AB_hydrolase_1"/>
</dbReference>
<evidence type="ECO:0000256" key="4">
    <source>
        <dbReference type="ARBA" id="ARBA00012568"/>
    </source>
</evidence>
<name>A0A8H9YRM5_9PSED</name>
<evidence type="ECO:0000256" key="2">
    <source>
        <dbReference type="ARBA" id="ARBA00004496"/>
    </source>
</evidence>
<comment type="catalytic activity">
    <reaction evidence="1">
        <text>Release of N-terminal proline from a peptide.</text>
        <dbReference type="EC" id="3.4.11.5"/>
    </reaction>
</comment>
<keyword evidence="8" id="KW-0645">Protease</keyword>
<dbReference type="PRINTS" id="PR00793">
    <property type="entry name" value="PROAMNOPTASE"/>
</dbReference>
<dbReference type="Gene3D" id="3.40.50.1820">
    <property type="entry name" value="alpha/beta hydrolase"/>
    <property type="match status" value="1"/>
</dbReference>
<organism evidence="12">
    <name type="scientific">Pseudomonas tritici</name>
    <dbReference type="NCBI Taxonomy" id="2745518"/>
    <lineage>
        <taxon>Bacteria</taxon>
        <taxon>Pseudomonadati</taxon>
        <taxon>Pseudomonadota</taxon>
        <taxon>Gammaproteobacteria</taxon>
        <taxon>Pseudomonadales</taxon>
        <taxon>Pseudomonadaceae</taxon>
        <taxon>Pseudomonas</taxon>
    </lineage>
</organism>
<dbReference type="Pfam" id="PF00561">
    <property type="entry name" value="Abhydrolase_1"/>
    <property type="match status" value="1"/>
</dbReference>
<dbReference type="InterPro" id="IPR002410">
    <property type="entry name" value="Peptidase_S33"/>
</dbReference>
<dbReference type="EMBL" id="JABWQF010000007">
    <property type="protein sequence ID" value="MBC3292571.1"/>
    <property type="molecule type" value="Genomic_DNA"/>
</dbReference>
<reference evidence="12" key="1">
    <citation type="journal article" date="2020" name="Microorganisms">
        <title>Reliable Identification of Environmental Pseudomonas Isolates Using the rpoD Gene.</title>
        <authorList>
            <consortium name="The Broad Institute Genome Sequencing Platform"/>
            <person name="Girard L."/>
            <person name="Lood C."/>
            <person name="Rokni-Zadeh H."/>
            <person name="van Noort V."/>
            <person name="Lavigne R."/>
            <person name="De Mot R."/>
        </authorList>
    </citation>
    <scope>NUCLEOTIDE SEQUENCE [LARGE SCALE GENOMIC DNA]</scope>
    <source>
        <strain evidence="12">SWRI145</strain>
    </source>
</reference>
<dbReference type="InterPro" id="IPR005944">
    <property type="entry name" value="Pro_iminopeptidase"/>
</dbReference>
<keyword evidence="6" id="KW-0031">Aminopeptidase</keyword>
<evidence type="ECO:0000256" key="10">
    <source>
        <dbReference type="ARBA" id="ARBA00029605"/>
    </source>
</evidence>
<evidence type="ECO:0000259" key="11">
    <source>
        <dbReference type="Pfam" id="PF00561"/>
    </source>
</evidence>
<dbReference type="GO" id="GO:0004177">
    <property type="term" value="F:aminopeptidase activity"/>
    <property type="evidence" value="ECO:0007669"/>
    <property type="project" value="UniProtKB-KW"/>
</dbReference>
<dbReference type="GO" id="GO:0006508">
    <property type="term" value="P:proteolysis"/>
    <property type="evidence" value="ECO:0007669"/>
    <property type="project" value="UniProtKB-KW"/>
</dbReference>
<feature type="domain" description="AB hydrolase-1" evidence="11">
    <location>
        <begin position="30"/>
        <end position="133"/>
    </location>
</feature>
<keyword evidence="7" id="KW-0963">Cytoplasm</keyword>
<dbReference type="EC" id="3.4.11.5" evidence="4"/>
<dbReference type="PANTHER" id="PTHR43722:SF1">
    <property type="entry name" value="PROLINE IMINOPEPTIDASE"/>
    <property type="match status" value="1"/>
</dbReference>
<dbReference type="GO" id="GO:0005737">
    <property type="term" value="C:cytoplasm"/>
    <property type="evidence" value="ECO:0007669"/>
    <property type="project" value="UniProtKB-SubCell"/>
</dbReference>
<evidence type="ECO:0000256" key="9">
    <source>
        <dbReference type="ARBA" id="ARBA00022801"/>
    </source>
</evidence>
<sequence>MKPLYRSGHLPVSGGHQVYWERHGQEGGEPVFFLHGGPGGSSSHDHLAFFNLEHFEVVLFDQRGGGRSSPHGEWQNNETARIIEDIEALRKHFGFTQITLLGISWGSWLALKYAWQAPSRVCRLVLASLFVPTPNHLATYHRALACYLKAEAVTSFEQVCKDLEQSCERLQHKAAMAWVGAALRLNRQRMGKAALEHFIDEVALRAIRLEVHYHRAGYFFCEEDQGLTLSCACHVIQGINDPIGLSSLRWLRQRALLKCRLLRAGHDAFDPVLMRAIQQSLMRANCGQ</sequence>